<feature type="domain" description="Myosin motor" evidence="7">
    <location>
        <begin position="13"/>
        <end position="211"/>
    </location>
</feature>
<keyword evidence="4 6" id="KW-0505">Motor protein</keyword>
<dbReference type="GO" id="GO:0000146">
    <property type="term" value="F:microfilament motor activity"/>
    <property type="evidence" value="ECO:0007669"/>
    <property type="project" value="TreeGrafter"/>
</dbReference>
<comment type="similarity">
    <text evidence="6">Belongs to the TRAFAC class myosin-kinesin ATPase superfamily. Myosin family.</text>
</comment>
<dbReference type="Proteomes" id="UP001177023">
    <property type="component" value="Unassembled WGS sequence"/>
</dbReference>
<sequence>MAPLSGHDAPQDRVVEDLVLLKTIDMPSVIQNLQKRYDARRIYTYIGETLVAVNPYQTLNIYDDEYIKRHKSREIFEVSPHVYALAEAAYRNVKRFGRNSYIVITGESGSGKTETCKLIMRYIAAVTNEKRKTDIKLVKDTLMMSNCILESFGCAKTNRNDNSSRFGKVFEIVFDIDGDPFRGFIYSYLLEKPRVVRQQSGKEIFIFSTIC</sequence>
<comment type="caution">
    <text evidence="6">Lacks conserved residue(s) required for the propagation of feature annotation.</text>
</comment>
<dbReference type="GO" id="GO:0005524">
    <property type="term" value="F:ATP binding"/>
    <property type="evidence" value="ECO:0007669"/>
    <property type="project" value="UniProtKB-UniRule"/>
</dbReference>
<dbReference type="GO" id="GO:0006897">
    <property type="term" value="P:endocytosis"/>
    <property type="evidence" value="ECO:0007669"/>
    <property type="project" value="TreeGrafter"/>
</dbReference>
<dbReference type="GO" id="GO:0007015">
    <property type="term" value="P:actin filament organization"/>
    <property type="evidence" value="ECO:0007669"/>
    <property type="project" value="TreeGrafter"/>
</dbReference>
<dbReference type="GO" id="GO:0005737">
    <property type="term" value="C:cytoplasm"/>
    <property type="evidence" value="ECO:0007669"/>
    <property type="project" value="TreeGrafter"/>
</dbReference>
<feature type="binding site" evidence="6">
    <location>
        <begin position="106"/>
        <end position="113"/>
    </location>
    <ligand>
        <name>ATP</name>
        <dbReference type="ChEBI" id="CHEBI:30616"/>
    </ligand>
</feature>
<dbReference type="InterPro" id="IPR027417">
    <property type="entry name" value="P-loop_NTPase"/>
</dbReference>
<dbReference type="Gene3D" id="3.40.850.10">
    <property type="entry name" value="Kinesin motor domain"/>
    <property type="match status" value="1"/>
</dbReference>
<evidence type="ECO:0000256" key="3">
    <source>
        <dbReference type="ARBA" id="ARBA00023123"/>
    </source>
</evidence>
<protein>
    <recommendedName>
        <fullName evidence="7">Myosin motor domain-containing protein</fullName>
    </recommendedName>
</protein>
<feature type="non-terminal residue" evidence="8">
    <location>
        <position position="1"/>
    </location>
</feature>
<keyword evidence="1 6" id="KW-0547">Nucleotide-binding</keyword>
<evidence type="ECO:0000256" key="5">
    <source>
        <dbReference type="ARBA" id="ARBA00023203"/>
    </source>
</evidence>
<dbReference type="InterPro" id="IPR001609">
    <property type="entry name" value="Myosin_head_motor_dom-like"/>
</dbReference>
<accession>A0AA36D597</accession>
<comment type="caution">
    <text evidence="8">The sequence shown here is derived from an EMBL/GenBank/DDBJ whole genome shotgun (WGS) entry which is preliminary data.</text>
</comment>
<dbReference type="GO" id="GO:0005886">
    <property type="term" value="C:plasma membrane"/>
    <property type="evidence" value="ECO:0007669"/>
    <property type="project" value="TreeGrafter"/>
</dbReference>
<evidence type="ECO:0000313" key="8">
    <source>
        <dbReference type="EMBL" id="CAJ0581130.1"/>
    </source>
</evidence>
<evidence type="ECO:0000256" key="6">
    <source>
        <dbReference type="PROSITE-ProRule" id="PRU00782"/>
    </source>
</evidence>
<dbReference type="GO" id="GO:0005902">
    <property type="term" value="C:microvillus"/>
    <property type="evidence" value="ECO:0007669"/>
    <property type="project" value="TreeGrafter"/>
</dbReference>
<dbReference type="GO" id="GO:0051015">
    <property type="term" value="F:actin filament binding"/>
    <property type="evidence" value="ECO:0007669"/>
    <property type="project" value="TreeGrafter"/>
</dbReference>
<dbReference type="GO" id="GO:0016459">
    <property type="term" value="C:myosin complex"/>
    <property type="evidence" value="ECO:0007669"/>
    <property type="project" value="UniProtKB-KW"/>
</dbReference>
<organism evidence="8 9">
    <name type="scientific">Mesorhabditis spiculigera</name>
    <dbReference type="NCBI Taxonomy" id="96644"/>
    <lineage>
        <taxon>Eukaryota</taxon>
        <taxon>Metazoa</taxon>
        <taxon>Ecdysozoa</taxon>
        <taxon>Nematoda</taxon>
        <taxon>Chromadorea</taxon>
        <taxon>Rhabditida</taxon>
        <taxon>Rhabditina</taxon>
        <taxon>Rhabditomorpha</taxon>
        <taxon>Rhabditoidea</taxon>
        <taxon>Rhabditidae</taxon>
        <taxon>Mesorhabditinae</taxon>
        <taxon>Mesorhabditis</taxon>
    </lineage>
</organism>
<reference evidence="8" key="1">
    <citation type="submission" date="2023-06" db="EMBL/GenBank/DDBJ databases">
        <authorList>
            <person name="Delattre M."/>
        </authorList>
    </citation>
    <scope>NUCLEOTIDE SEQUENCE</scope>
    <source>
        <strain evidence="8">AF72</strain>
    </source>
</reference>
<evidence type="ECO:0000259" key="7">
    <source>
        <dbReference type="PROSITE" id="PS51456"/>
    </source>
</evidence>
<dbReference type="SMART" id="SM00242">
    <property type="entry name" value="MYSc"/>
    <property type="match status" value="1"/>
</dbReference>
<dbReference type="EMBL" id="CATQJA010002662">
    <property type="protein sequence ID" value="CAJ0581130.1"/>
    <property type="molecule type" value="Genomic_DNA"/>
</dbReference>
<evidence type="ECO:0000313" key="9">
    <source>
        <dbReference type="Proteomes" id="UP001177023"/>
    </source>
</evidence>
<gene>
    <name evidence="8" type="ORF">MSPICULIGERA_LOCUS19297</name>
</gene>
<evidence type="ECO:0000256" key="1">
    <source>
        <dbReference type="ARBA" id="ARBA00022741"/>
    </source>
</evidence>
<name>A0AA36D597_9BILA</name>
<keyword evidence="3 6" id="KW-0518">Myosin</keyword>
<dbReference type="InterPro" id="IPR036961">
    <property type="entry name" value="Kinesin_motor_dom_sf"/>
</dbReference>
<evidence type="ECO:0000256" key="4">
    <source>
        <dbReference type="ARBA" id="ARBA00023175"/>
    </source>
</evidence>
<evidence type="ECO:0000256" key="2">
    <source>
        <dbReference type="ARBA" id="ARBA00022840"/>
    </source>
</evidence>
<dbReference type="AlphaFoldDB" id="A0AA36D597"/>
<dbReference type="Pfam" id="PF00063">
    <property type="entry name" value="Myosin_head"/>
    <property type="match status" value="1"/>
</dbReference>
<dbReference type="GO" id="GO:0030048">
    <property type="term" value="P:actin filament-based movement"/>
    <property type="evidence" value="ECO:0007669"/>
    <property type="project" value="TreeGrafter"/>
</dbReference>
<dbReference type="PROSITE" id="PS51456">
    <property type="entry name" value="MYOSIN_MOTOR"/>
    <property type="match status" value="1"/>
</dbReference>
<keyword evidence="9" id="KW-1185">Reference proteome</keyword>
<keyword evidence="2 6" id="KW-0067">ATP-binding</keyword>
<keyword evidence="5 6" id="KW-0009">Actin-binding</keyword>
<dbReference type="SUPFAM" id="SSF52540">
    <property type="entry name" value="P-loop containing nucleoside triphosphate hydrolases"/>
    <property type="match status" value="1"/>
</dbReference>
<dbReference type="PANTHER" id="PTHR13140">
    <property type="entry name" value="MYOSIN"/>
    <property type="match status" value="1"/>
</dbReference>
<dbReference type="PANTHER" id="PTHR13140:SF713">
    <property type="entry name" value="UNCONVENTIONAL MYOSIN ID"/>
    <property type="match status" value="1"/>
</dbReference>
<dbReference type="PRINTS" id="PR00193">
    <property type="entry name" value="MYOSINHEAVY"/>
</dbReference>
<proteinExistence type="inferred from homology"/>